<evidence type="ECO:0000313" key="5">
    <source>
        <dbReference type="EMBL" id="ALZ85666.1"/>
    </source>
</evidence>
<evidence type="ECO:0000259" key="4">
    <source>
        <dbReference type="Pfam" id="PF01872"/>
    </source>
</evidence>
<proteinExistence type="predicted"/>
<evidence type="ECO:0000256" key="2">
    <source>
        <dbReference type="ARBA" id="ARBA00022857"/>
    </source>
</evidence>
<dbReference type="PANTHER" id="PTHR38011">
    <property type="entry name" value="DIHYDROFOLATE REDUCTASE FAMILY PROTEIN (AFU_ORTHOLOGUE AFUA_8G06820)"/>
    <property type="match status" value="1"/>
</dbReference>
<dbReference type="GO" id="GO:0008703">
    <property type="term" value="F:5-amino-6-(5-phosphoribosylamino)uracil reductase activity"/>
    <property type="evidence" value="ECO:0007669"/>
    <property type="project" value="InterPro"/>
</dbReference>
<dbReference type="GO" id="GO:0009231">
    <property type="term" value="P:riboflavin biosynthetic process"/>
    <property type="evidence" value="ECO:0007669"/>
    <property type="project" value="InterPro"/>
</dbReference>
<evidence type="ECO:0000256" key="1">
    <source>
        <dbReference type="ARBA" id="ARBA00005104"/>
    </source>
</evidence>
<dbReference type="Gene3D" id="3.40.430.10">
    <property type="entry name" value="Dihydrofolate Reductase, subunit A"/>
    <property type="match status" value="1"/>
</dbReference>
<keyword evidence="2" id="KW-0521">NADP</keyword>
<protein>
    <submittedName>
        <fullName evidence="5">Pyrimidine reductase</fullName>
    </submittedName>
</protein>
<comment type="pathway">
    <text evidence="1">Cofactor biosynthesis; riboflavin biosynthesis.</text>
</comment>
<dbReference type="KEGG" id="por:APT59_16205"/>
<sequence length="228" mass="25023">MKPYVICHMMSSVDGHALTDGWDRTLKKQADTTYERLAERFDFDAWACGRVTMEEIAHGEGYPTGVAQAPIPRIHHFARRDAGKYAIAIDPQGKVAWKKNEALDSHVVAVLSEAVSDDYLAHLQSIGASYVFGGKQELDLAAVLELLNTELGIERLVVEGGPHVSGSFVAAGLVDEISVLIIPLVDGRGAHPASFEIAEQVWQQPLYLKLDAAEAQDDGSVWLRYRRA</sequence>
<dbReference type="PANTHER" id="PTHR38011:SF7">
    <property type="entry name" value="2,5-DIAMINO-6-RIBOSYLAMINO-4(3H)-PYRIMIDINONE 5'-PHOSPHATE REDUCTASE"/>
    <property type="match status" value="1"/>
</dbReference>
<name>A0A0U4WJS2_9PSED</name>
<evidence type="ECO:0000256" key="3">
    <source>
        <dbReference type="ARBA" id="ARBA00023002"/>
    </source>
</evidence>
<keyword evidence="3" id="KW-0560">Oxidoreductase</keyword>
<dbReference type="Proteomes" id="UP000064137">
    <property type="component" value="Chromosome"/>
</dbReference>
<dbReference type="EMBL" id="CP013987">
    <property type="protein sequence ID" value="ALZ85666.1"/>
    <property type="molecule type" value="Genomic_DNA"/>
</dbReference>
<evidence type="ECO:0000313" key="6">
    <source>
        <dbReference type="Proteomes" id="UP000064137"/>
    </source>
</evidence>
<dbReference type="Pfam" id="PF01872">
    <property type="entry name" value="RibD_C"/>
    <property type="match status" value="1"/>
</dbReference>
<dbReference type="InterPro" id="IPR024072">
    <property type="entry name" value="DHFR-like_dom_sf"/>
</dbReference>
<gene>
    <name evidence="5" type="ORF">APT59_16205</name>
</gene>
<dbReference type="InterPro" id="IPR002734">
    <property type="entry name" value="RibDG_C"/>
</dbReference>
<accession>A0A0U4WJS2</accession>
<dbReference type="SUPFAM" id="SSF53597">
    <property type="entry name" value="Dihydrofolate reductase-like"/>
    <property type="match status" value="1"/>
</dbReference>
<feature type="domain" description="Bacterial bifunctional deaminase-reductase C-terminal" evidence="4">
    <location>
        <begin position="3"/>
        <end position="218"/>
    </location>
</feature>
<dbReference type="RefSeq" id="WP_059315798.1">
    <property type="nucleotide sequence ID" value="NZ_CP013987.1"/>
</dbReference>
<dbReference type="InterPro" id="IPR050765">
    <property type="entry name" value="Riboflavin_Biosynth_HTPR"/>
</dbReference>
<dbReference type="OrthoDB" id="9800865at2"/>
<reference evidence="5 6" key="1">
    <citation type="submission" date="2016-01" db="EMBL/GenBank/DDBJ databases">
        <title>Annotation of Pseudomonas oryzihabitans USDA-ARS-USMARC-56511.</title>
        <authorList>
            <person name="Harhay G.P."/>
            <person name="Harhay D.M."/>
            <person name="Smith T.P.L."/>
            <person name="Bono J.L."/>
            <person name="Heaton M.P."/>
            <person name="Clawson M.L."/>
            <person name="Chitko-Mckown C.G."/>
            <person name="Capik S.F."/>
            <person name="DeDonder K.D."/>
            <person name="Apley M.D."/>
            <person name="Lubbers B.V."/>
            <person name="White B.J."/>
            <person name="Larson R.L."/>
        </authorList>
    </citation>
    <scope>NUCLEOTIDE SEQUENCE [LARGE SCALE GENOMIC DNA]</scope>
    <source>
        <strain evidence="5 6">USDA-ARS-USMARC-56511</strain>
    </source>
</reference>
<organism evidence="5 6">
    <name type="scientific">Pseudomonas oryzihabitans</name>
    <dbReference type="NCBI Taxonomy" id="47885"/>
    <lineage>
        <taxon>Bacteria</taxon>
        <taxon>Pseudomonadati</taxon>
        <taxon>Pseudomonadota</taxon>
        <taxon>Gammaproteobacteria</taxon>
        <taxon>Pseudomonadales</taxon>
        <taxon>Pseudomonadaceae</taxon>
        <taxon>Pseudomonas</taxon>
    </lineage>
</organism>
<dbReference type="AlphaFoldDB" id="A0A0U4WJS2"/>